<keyword evidence="1" id="KW-1133">Transmembrane helix</keyword>
<keyword evidence="1" id="KW-0812">Transmembrane</keyword>
<dbReference type="GO" id="GO:0006120">
    <property type="term" value="P:mitochondrial electron transport, NADH to ubiquinone"/>
    <property type="evidence" value="ECO:0007669"/>
    <property type="project" value="InterPro"/>
</dbReference>
<reference evidence="2" key="1">
    <citation type="submission" date="2023-09" db="UniProtKB">
        <authorList>
            <consortium name="Ensembl"/>
        </authorList>
    </citation>
    <scope>IDENTIFICATION</scope>
</reference>
<dbReference type="GO" id="GO:0005743">
    <property type="term" value="C:mitochondrial inner membrane"/>
    <property type="evidence" value="ECO:0007669"/>
    <property type="project" value="InterPro"/>
</dbReference>
<sequence>VTLPARPQMEMASPCWTAGWAQNLPLPKLNDPAAPLYGFPGLLLRPGVYHIQAEDRHGSWFALPASIYYFFVVGYNLLKHHDMFRYIKTHLEDFHEKGKKTYGEILEKFYPVH</sequence>
<evidence type="ECO:0000313" key="2">
    <source>
        <dbReference type="Ensembl" id="ENSCCNP00000022401.1"/>
    </source>
</evidence>
<protein>
    <submittedName>
        <fullName evidence="2">Uncharacterized protein</fullName>
    </submittedName>
</protein>
<keyword evidence="1" id="KW-0472">Membrane</keyword>
<dbReference type="Pfam" id="PF06374">
    <property type="entry name" value="NDUF_C2"/>
    <property type="match status" value="1"/>
</dbReference>
<organism evidence="2">
    <name type="scientific">Castor canadensis</name>
    <name type="common">American beaver</name>
    <dbReference type="NCBI Taxonomy" id="51338"/>
    <lineage>
        <taxon>Eukaryota</taxon>
        <taxon>Metazoa</taxon>
        <taxon>Chordata</taxon>
        <taxon>Craniata</taxon>
        <taxon>Vertebrata</taxon>
        <taxon>Euteleostomi</taxon>
        <taxon>Mammalia</taxon>
        <taxon>Eutheria</taxon>
        <taxon>Euarchontoglires</taxon>
        <taxon>Glires</taxon>
        <taxon>Rodentia</taxon>
        <taxon>Castorimorpha</taxon>
        <taxon>Castoridae</taxon>
        <taxon>Castor</taxon>
    </lineage>
</organism>
<proteinExistence type="predicted"/>
<name>A0A8C0ZVF5_CASCN</name>
<evidence type="ECO:0000256" key="1">
    <source>
        <dbReference type="SAM" id="Phobius"/>
    </source>
</evidence>
<dbReference type="AlphaFoldDB" id="A0A8C0ZVF5"/>
<feature type="transmembrane region" description="Helical" evidence="1">
    <location>
        <begin position="59"/>
        <end position="78"/>
    </location>
</feature>
<dbReference type="InterPro" id="IPR009423">
    <property type="entry name" value="NDUC2"/>
</dbReference>
<accession>A0A8C0ZVF5</accession>
<dbReference type="Ensembl" id="ENSCCNT00000028695.1">
    <property type="protein sequence ID" value="ENSCCNP00000022401.1"/>
    <property type="gene ID" value="ENSCCNG00000022045.1"/>
</dbReference>